<evidence type="ECO:0000256" key="1">
    <source>
        <dbReference type="SAM" id="SignalP"/>
    </source>
</evidence>
<proteinExistence type="predicted"/>
<feature type="chain" id="PRO_5022981626" evidence="1">
    <location>
        <begin position="19"/>
        <end position="251"/>
    </location>
</feature>
<dbReference type="OrthoDB" id="1068986at2"/>
<organism evidence="2 3">
    <name type="scientific">Neolewinella aurantiaca</name>
    <dbReference type="NCBI Taxonomy" id="2602767"/>
    <lineage>
        <taxon>Bacteria</taxon>
        <taxon>Pseudomonadati</taxon>
        <taxon>Bacteroidota</taxon>
        <taxon>Saprospiria</taxon>
        <taxon>Saprospirales</taxon>
        <taxon>Lewinellaceae</taxon>
        <taxon>Neolewinella</taxon>
    </lineage>
</organism>
<evidence type="ECO:0000313" key="2">
    <source>
        <dbReference type="EMBL" id="TXF88566.1"/>
    </source>
</evidence>
<dbReference type="InterPro" id="IPR005901">
    <property type="entry name" value="GLPGLI"/>
</dbReference>
<keyword evidence="3" id="KW-1185">Reference proteome</keyword>
<dbReference type="Proteomes" id="UP000321907">
    <property type="component" value="Unassembled WGS sequence"/>
</dbReference>
<comment type="caution">
    <text evidence="2">The sequence shown here is derived from an EMBL/GenBank/DDBJ whole genome shotgun (WGS) entry which is preliminary data.</text>
</comment>
<reference evidence="2 3" key="1">
    <citation type="submission" date="2019-08" db="EMBL/GenBank/DDBJ databases">
        <title>Lewinella sp. strain SSH13 Genome sequencing and assembly.</title>
        <authorList>
            <person name="Kim I."/>
        </authorList>
    </citation>
    <scope>NUCLEOTIDE SEQUENCE [LARGE SCALE GENOMIC DNA]</scope>
    <source>
        <strain evidence="2 3">SSH13</strain>
    </source>
</reference>
<name>A0A5C7FMA2_9BACT</name>
<dbReference type="RefSeq" id="WP_147931366.1">
    <property type="nucleotide sequence ID" value="NZ_VOXD01000021.1"/>
</dbReference>
<dbReference type="AlphaFoldDB" id="A0A5C7FMA2"/>
<dbReference type="EMBL" id="VOXD01000021">
    <property type="protein sequence ID" value="TXF88566.1"/>
    <property type="molecule type" value="Genomic_DNA"/>
</dbReference>
<sequence>MKYFTFLLFICFSIGLQAQVQYGTIDYVRTTEMSLPKGDFPDKVAESLHEQMAAAGAFSANFKATFSPDAFSFVEVPKEVVSVQTELAGGGIMIMETGGEEPSSYYTDTKAGKVVNHDFIFDKGFLVEGDAEQLNWTLTDETIPPSEATAGLDLRVATAITAAGDTVTAGYAPSLPIEVGPLNYYGLPGAIITLRIPGANGASVYRATSLSVSSEPLKIAKPAEGKKISLTKFRSEKAKKQKMMKRRFNID</sequence>
<dbReference type="NCBIfam" id="TIGR01200">
    <property type="entry name" value="GLPGLI"/>
    <property type="match status" value="1"/>
</dbReference>
<protein>
    <submittedName>
        <fullName evidence="2">GLPGLI family protein</fullName>
    </submittedName>
</protein>
<keyword evidence="1" id="KW-0732">Signal</keyword>
<accession>A0A5C7FMA2</accession>
<evidence type="ECO:0000313" key="3">
    <source>
        <dbReference type="Proteomes" id="UP000321907"/>
    </source>
</evidence>
<gene>
    <name evidence="2" type="ORF">FUA23_13950</name>
</gene>
<feature type="signal peptide" evidence="1">
    <location>
        <begin position="1"/>
        <end position="18"/>
    </location>
</feature>